<dbReference type="PROSITE" id="PS50023">
    <property type="entry name" value="LIM_DOMAIN_2"/>
    <property type="match status" value="2"/>
</dbReference>
<evidence type="ECO:0000256" key="2">
    <source>
        <dbReference type="ARBA" id="ARBA00022723"/>
    </source>
</evidence>
<dbReference type="EMBL" id="MU825898">
    <property type="protein sequence ID" value="KAJ7383476.1"/>
    <property type="molecule type" value="Genomic_DNA"/>
</dbReference>
<dbReference type="InterPro" id="IPR009057">
    <property type="entry name" value="Homeodomain-like_sf"/>
</dbReference>
<proteinExistence type="predicted"/>
<comment type="subcellular location">
    <subcellularLocation>
        <location evidence="1 9 11">Nucleus</location>
    </subcellularLocation>
</comment>
<gene>
    <name evidence="14" type="primary">LHX4</name>
    <name evidence="14" type="ORF">OS493_027637</name>
</gene>
<feature type="DNA-binding region" description="Homeobox" evidence="9">
    <location>
        <begin position="161"/>
        <end position="197"/>
    </location>
</feature>
<dbReference type="InterPro" id="IPR017970">
    <property type="entry name" value="Homeobox_CS"/>
</dbReference>
<dbReference type="GO" id="GO:0046872">
    <property type="term" value="F:metal ion binding"/>
    <property type="evidence" value="ECO:0007669"/>
    <property type="project" value="UniProtKB-KW"/>
</dbReference>
<keyword evidence="5 10" id="KW-0440">LIM domain</keyword>
<comment type="caution">
    <text evidence="14">The sequence shown here is derived from an EMBL/GenBank/DDBJ whole genome shotgun (WGS) entry which is preliminary data.</text>
</comment>
<dbReference type="Gene3D" id="1.10.10.60">
    <property type="entry name" value="Homeodomain-like"/>
    <property type="match status" value="1"/>
</dbReference>
<dbReference type="Proteomes" id="UP001163046">
    <property type="component" value="Unassembled WGS sequence"/>
</dbReference>
<evidence type="ECO:0000256" key="9">
    <source>
        <dbReference type="PROSITE-ProRule" id="PRU00108"/>
    </source>
</evidence>
<dbReference type="InterPro" id="IPR050453">
    <property type="entry name" value="LIM_Homeobox_TF"/>
</dbReference>
<feature type="domain" description="Homeobox" evidence="13">
    <location>
        <begin position="159"/>
        <end position="196"/>
    </location>
</feature>
<dbReference type="Pfam" id="PF00046">
    <property type="entry name" value="Homeodomain"/>
    <property type="match status" value="1"/>
</dbReference>
<evidence type="ECO:0000256" key="10">
    <source>
        <dbReference type="PROSITE-ProRule" id="PRU00125"/>
    </source>
</evidence>
<dbReference type="GO" id="GO:0030182">
    <property type="term" value="P:neuron differentiation"/>
    <property type="evidence" value="ECO:0007669"/>
    <property type="project" value="TreeGrafter"/>
</dbReference>
<dbReference type="AlphaFoldDB" id="A0A9W9ZKM7"/>
<dbReference type="SMART" id="SM00389">
    <property type="entry name" value="HOX"/>
    <property type="match status" value="1"/>
</dbReference>
<keyword evidence="6 9" id="KW-0238">DNA-binding</keyword>
<evidence type="ECO:0000256" key="6">
    <source>
        <dbReference type="ARBA" id="ARBA00023125"/>
    </source>
</evidence>
<dbReference type="PANTHER" id="PTHR24208">
    <property type="entry name" value="LIM/HOMEOBOX PROTEIN LHX"/>
    <property type="match status" value="1"/>
</dbReference>
<dbReference type="Pfam" id="PF00412">
    <property type="entry name" value="LIM"/>
    <property type="match status" value="2"/>
</dbReference>
<evidence type="ECO:0000313" key="15">
    <source>
        <dbReference type="Proteomes" id="UP001163046"/>
    </source>
</evidence>
<evidence type="ECO:0000259" key="13">
    <source>
        <dbReference type="PROSITE" id="PS50071"/>
    </source>
</evidence>
<protein>
    <submittedName>
        <fullName evidence="14">LIM/homeobox protein Lhx4</fullName>
    </submittedName>
</protein>
<dbReference type="CDD" id="cd08368">
    <property type="entry name" value="LIM"/>
    <property type="match status" value="1"/>
</dbReference>
<keyword evidence="8 9" id="KW-0539">Nucleus</keyword>
<evidence type="ECO:0000313" key="14">
    <source>
        <dbReference type="EMBL" id="KAJ7383476.1"/>
    </source>
</evidence>
<keyword evidence="3" id="KW-0677">Repeat</keyword>
<evidence type="ECO:0000256" key="4">
    <source>
        <dbReference type="ARBA" id="ARBA00022833"/>
    </source>
</evidence>
<evidence type="ECO:0000256" key="7">
    <source>
        <dbReference type="ARBA" id="ARBA00023155"/>
    </source>
</evidence>
<dbReference type="GO" id="GO:0000981">
    <property type="term" value="F:DNA-binding transcription factor activity, RNA polymerase II-specific"/>
    <property type="evidence" value="ECO:0007669"/>
    <property type="project" value="InterPro"/>
</dbReference>
<dbReference type="OrthoDB" id="5962112at2759"/>
<evidence type="ECO:0000256" key="1">
    <source>
        <dbReference type="ARBA" id="ARBA00004123"/>
    </source>
</evidence>
<dbReference type="GO" id="GO:0000977">
    <property type="term" value="F:RNA polymerase II transcription regulatory region sequence-specific DNA binding"/>
    <property type="evidence" value="ECO:0007669"/>
    <property type="project" value="TreeGrafter"/>
</dbReference>
<sequence length="403" mass="45321">MAENKASAEDRFYSKCGGCNEDIRDKYLLQALDKLWHVYCLRCFDCRETLDEGKCFFREGNILCQIDFFRRYGKACSICQEGISPHQSVRKIADKVYHITCFSCVTCKRQLSTGDLFYLLGDGRVICKQDLDESKYSGQASPHVYYRPTAESAEIGLPQHPRPDLAERHRISNVTGLDMRVVQVWFQNRRAKERRLNDKGKHLWMNHVNKIAKRRSLSLDWSSTIAAPGGPVSEGLSYSALPTFGATQQMDAFSQSAILNPRPYLGIRKVASAPVSPNVLDVTPGTRFPFAVQSPSFPPVHELLELCEEELRSLMQQPPVCTQPLSPTHSSYYADSESGLSNINTPVDEKHFVFPHTPGTPSNRSCPSNSLAFAFDPVAINEMNNTTQGIEAKVDLNEEVFKQ</sequence>
<dbReference type="PANTHER" id="PTHR24208:SF166">
    <property type="entry name" value="LIM HOMEOBOX TRANSCRIPTION FACTOR 1 ALPHA, ISOFORM B"/>
    <property type="match status" value="1"/>
</dbReference>
<dbReference type="Gene3D" id="2.10.110.10">
    <property type="entry name" value="Cysteine Rich Protein"/>
    <property type="match status" value="2"/>
</dbReference>
<keyword evidence="7 9" id="KW-0371">Homeobox</keyword>
<accession>A0A9W9ZKM7</accession>
<dbReference type="InterPro" id="IPR001781">
    <property type="entry name" value="Znf_LIM"/>
</dbReference>
<dbReference type="SUPFAM" id="SSF57716">
    <property type="entry name" value="Glucocorticoid receptor-like (DNA-binding domain)"/>
    <property type="match status" value="2"/>
</dbReference>
<evidence type="ECO:0000256" key="8">
    <source>
        <dbReference type="ARBA" id="ARBA00023242"/>
    </source>
</evidence>
<dbReference type="CDD" id="cd00086">
    <property type="entry name" value="homeodomain"/>
    <property type="match status" value="1"/>
</dbReference>
<feature type="domain" description="LIM zinc-binding" evidence="12">
    <location>
        <begin position="14"/>
        <end position="74"/>
    </location>
</feature>
<evidence type="ECO:0000256" key="3">
    <source>
        <dbReference type="ARBA" id="ARBA00022737"/>
    </source>
</evidence>
<feature type="domain" description="LIM zinc-binding" evidence="12">
    <location>
        <begin position="75"/>
        <end position="137"/>
    </location>
</feature>
<evidence type="ECO:0000256" key="11">
    <source>
        <dbReference type="RuleBase" id="RU000682"/>
    </source>
</evidence>
<keyword evidence="15" id="KW-1185">Reference proteome</keyword>
<dbReference type="PROSITE" id="PS00027">
    <property type="entry name" value="HOMEOBOX_1"/>
    <property type="match status" value="1"/>
</dbReference>
<evidence type="ECO:0000259" key="12">
    <source>
        <dbReference type="PROSITE" id="PS50023"/>
    </source>
</evidence>
<evidence type="ECO:0000256" key="5">
    <source>
        <dbReference type="ARBA" id="ARBA00023038"/>
    </source>
</evidence>
<dbReference type="SMART" id="SM00132">
    <property type="entry name" value="LIM"/>
    <property type="match status" value="2"/>
</dbReference>
<reference evidence="14" key="1">
    <citation type="submission" date="2023-01" db="EMBL/GenBank/DDBJ databases">
        <title>Genome assembly of the deep-sea coral Lophelia pertusa.</title>
        <authorList>
            <person name="Herrera S."/>
            <person name="Cordes E."/>
        </authorList>
    </citation>
    <scope>NUCLEOTIDE SEQUENCE</scope>
    <source>
        <strain evidence="14">USNM1676648</strain>
        <tissue evidence="14">Polyp</tissue>
    </source>
</reference>
<dbReference type="InterPro" id="IPR001356">
    <property type="entry name" value="HD"/>
</dbReference>
<name>A0A9W9ZKM7_9CNID</name>
<keyword evidence="4 10" id="KW-0862">Zinc</keyword>
<dbReference type="PROSITE" id="PS00478">
    <property type="entry name" value="LIM_DOMAIN_1"/>
    <property type="match status" value="2"/>
</dbReference>
<dbReference type="PROSITE" id="PS50071">
    <property type="entry name" value="HOMEOBOX_2"/>
    <property type="match status" value="1"/>
</dbReference>
<keyword evidence="2 10" id="KW-0479">Metal-binding</keyword>
<dbReference type="SUPFAM" id="SSF46689">
    <property type="entry name" value="Homeodomain-like"/>
    <property type="match status" value="1"/>
</dbReference>
<organism evidence="14 15">
    <name type="scientific">Desmophyllum pertusum</name>
    <dbReference type="NCBI Taxonomy" id="174260"/>
    <lineage>
        <taxon>Eukaryota</taxon>
        <taxon>Metazoa</taxon>
        <taxon>Cnidaria</taxon>
        <taxon>Anthozoa</taxon>
        <taxon>Hexacorallia</taxon>
        <taxon>Scleractinia</taxon>
        <taxon>Caryophylliina</taxon>
        <taxon>Caryophylliidae</taxon>
        <taxon>Desmophyllum</taxon>
    </lineage>
</organism>
<dbReference type="GO" id="GO:0005634">
    <property type="term" value="C:nucleus"/>
    <property type="evidence" value="ECO:0007669"/>
    <property type="project" value="UniProtKB-SubCell"/>
</dbReference>